<reference evidence="1" key="1">
    <citation type="submission" date="2022-12" db="EMBL/GenBank/DDBJ databases">
        <title>Draft genome assemblies for two species of Escallonia (Escalloniales).</title>
        <authorList>
            <person name="Chanderbali A."/>
            <person name="Dervinis C."/>
            <person name="Anghel I."/>
            <person name="Soltis D."/>
            <person name="Soltis P."/>
            <person name="Zapata F."/>
        </authorList>
    </citation>
    <scope>NUCLEOTIDE SEQUENCE</scope>
    <source>
        <strain evidence="1">UCBG64.0493</strain>
        <tissue evidence="1">Leaf</tissue>
    </source>
</reference>
<sequence length="155" mass="17371">MTRLSVLDLGGNMLQGSTPLTLSNISSLEELNLGDNLLSGTIPEQLLARKVKDVSRFKKLTKTADQAKTVVWDGHPVEDGYEDEDPAILQGNNLRAYKEKVKKNATALRFIQQDIGNSICPRIFGVKKEKKHGNCAKEVSRLRDRYFHKATNFVD</sequence>
<comment type="caution">
    <text evidence="1">The sequence shown here is derived from an EMBL/GenBank/DDBJ whole genome shotgun (WGS) entry which is preliminary data.</text>
</comment>
<evidence type="ECO:0000313" key="1">
    <source>
        <dbReference type="EMBL" id="KAK3029875.1"/>
    </source>
</evidence>
<name>A0AA88WR71_9ASTE</name>
<protein>
    <submittedName>
        <fullName evidence="1">Uncharacterized protein</fullName>
    </submittedName>
</protein>
<dbReference type="Gene3D" id="3.80.10.10">
    <property type="entry name" value="Ribonuclease Inhibitor"/>
    <property type="match status" value="1"/>
</dbReference>
<dbReference type="EMBL" id="JAVXUP010000361">
    <property type="protein sequence ID" value="KAK3029875.1"/>
    <property type="molecule type" value="Genomic_DNA"/>
</dbReference>
<gene>
    <name evidence="1" type="ORF">RJ639_038672</name>
</gene>
<evidence type="ECO:0000313" key="2">
    <source>
        <dbReference type="Proteomes" id="UP001188597"/>
    </source>
</evidence>
<dbReference type="AlphaFoldDB" id="A0AA88WR71"/>
<organism evidence="1 2">
    <name type="scientific">Escallonia herrerae</name>
    <dbReference type="NCBI Taxonomy" id="1293975"/>
    <lineage>
        <taxon>Eukaryota</taxon>
        <taxon>Viridiplantae</taxon>
        <taxon>Streptophyta</taxon>
        <taxon>Embryophyta</taxon>
        <taxon>Tracheophyta</taxon>
        <taxon>Spermatophyta</taxon>
        <taxon>Magnoliopsida</taxon>
        <taxon>eudicotyledons</taxon>
        <taxon>Gunneridae</taxon>
        <taxon>Pentapetalae</taxon>
        <taxon>asterids</taxon>
        <taxon>campanulids</taxon>
        <taxon>Escalloniales</taxon>
        <taxon>Escalloniaceae</taxon>
        <taxon>Escallonia</taxon>
    </lineage>
</organism>
<accession>A0AA88WR71</accession>
<dbReference type="SUPFAM" id="SSF52058">
    <property type="entry name" value="L domain-like"/>
    <property type="match status" value="1"/>
</dbReference>
<dbReference type="InterPro" id="IPR001611">
    <property type="entry name" value="Leu-rich_rpt"/>
</dbReference>
<dbReference type="Proteomes" id="UP001188597">
    <property type="component" value="Unassembled WGS sequence"/>
</dbReference>
<proteinExistence type="predicted"/>
<dbReference type="InterPro" id="IPR032675">
    <property type="entry name" value="LRR_dom_sf"/>
</dbReference>
<dbReference type="Pfam" id="PF00560">
    <property type="entry name" value="LRR_1"/>
    <property type="match status" value="2"/>
</dbReference>
<keyword evidence="2" id="KW-1185">Reference proteome</keyword>